<reference evidence="1" key="1">
    <citation type="submission" date="2021-06" db="EMBL/GenBank/DDBJ databases">
        <authorList>
            <person name="Kallberg Y."/>
            <person name="Tangrot J."/>
            <person name="Rosling A."/>
        </authorList>
    </citation>
    <scope>NUCLEOTIDE SEQUENCE</scope>
    <source>
        <strain evidence="1">MA453B</strain>
    </source>
</reference>
<accession>A0A9N9N3N9</accession>
<feature type="non-terminal residue" evidence="1">
    <location>
        <position position="1"/>
    </location>
</feature>
<sequence length="75" mass="8351">LDVDYINRGGISHVARDLEPKQVKIGEYELYNLCDEGHHVVGLDKKLILSTISGDDNLNLGMEDTPPPPDFISLF</sequence>
<gene>
    <name evidence="1" type="ORF">DERYTH_LOCUS12884</name>
</gene>
<proteinExistence type="predicted"/>
<dbReference type="Proteomes" id="UP000789405">
    <property type="component" value="Unassembled WGS sequence"/>
</dbReference>
<evidence type="ECO:0000313" key="1">
    <source>
        <dbReference type="EMBL" id="CAG8699278.1"/>
    </source>
</evidence>
<protein>
    <submittedName>
        <fullName evidence="1">14461_t:CDS:1</fullName>
    </submittedName>
</protein>
<evidence type="ECO:0000313" key="2">
    <source>
        <dbReference type="Proteomes" id="UP000789405"/>
    </source>
</evidence>
<organism evidence="1 2">
    <name type="scientific">Dentiscutata erythropus</name>
    <dbReference type="NCBI Taxonomy" id="1348616"/>
    <lineage>
        <taxon>Eukaryota</taxon>
        <taxon>Fungi</taxon>
        <taxon>Fungi incertae sedis</taxon>
        <taxon>Mucoromycota</taxon>
        <taxon>Glomeromycotina</taxon>
        <taxon>Glomeromycetes</taxon>
        <taxon>Diversisporales</taxon>
        <taxon>Gigasporaceae</taxon>
        <taxon>Dentiscutata</taxon>
    </lineage>
</organism>
<name>A0A9N9N3N9_9GLOM</name>
<dbReference type="AlphaFoldDB" id="A0A9N9N3N9"/>
<keyword evidence="2" id="KW-1185">Reference proteome</keyword>
<comment type="caution">
    <text evidence="1">The sequence shown here is derived from an EMBL/GenBank/DDBJ whole genome shotgun (WGS) entry which is preliminary data.</text>
</comment>
<dbReference type="EMBL" id="CAJVPY010008669">
    <property type="protein sequence ID" value="CAG8699278.1"/>
    <property type="molecule type" value="Genomic_DNA"/>
</dbReference>